<feature type="signal peptide" evidence="1">
    <location>
        <begin position="1"/>
        <end position="33"/>
    </location>
</feature>
<dbReference type="RefSeq" id="WP_353475024.1">
    <property type="nucleotide sequence ID" value="NZ_CP123385.1"/>
</dbReference>
<dbReference type="InterPro" id="IPR022028">
    <property type="entry name" value="DUF3604"/>
</dbReference>
<dbReference type="Gene3D" id="3.20.20.140">
    <property type="entry name" value="Metal-dependent hydrolases"/>
    <property type="match status" value="1"/>
</dbReference>
<feature type="chain" id="PRO_5043650096" evidence="1">
    <location>
        <begin position="34"/>
        <end position="643"/>
    </location>
</feature>
<evidence type="ECO:0000313" key="2">
    <source>
        <dbReference type="EMBL" id="XCC96158.1"/>
    </source>
</evidence>
<dbReference type="AlphaFoldDB" id="A0AAU8AMJ4"/>
<evidence type="ECO:0000256" key="1">
    <source>
        <dbReference type="SAM" id="SignalP"/>
    </source>
</evidence>
<protein>
    <submittedName>
        <fullName evidence="2">DUF3604 domain-containing protein</fullName>
    </submittedName>
</protein>
<gene>
    <name evidence="2" type="ORF">PVT71_15780</name>
</gene>
<keyword evidence="1" id="KW-0732">Signal</keyword>
<sequence length="643" mass="71044">MLHLFNHRYTLTFHTALALIVCGGAVCPPFARAQEYSTEQKDTEAVLAPEDFSPYAGRNFPQIPLWGDSHLHTMVSVDAGTMTRLSQEDAYRFARGEEVTTTHGLRAKLSRPLDWLVISDHAEMYGLMPQLLSGDAQVLSTEQGRLWYEALTAGDPKKAFDTAMEIVASLSDEKPPIDNPKAIKHAWEAYTALADRYNEPGVFSAIIGYEYTTEGANNLHRNVLFRDDALRANQTRPFSQYDSKNPEDLWASLADFEARTGGEVLAIPHNGNLSNGRMFSLNAYDGSPLTEEIAQMRARFEPLYEATQIKGDGEAHPFLSPDDEFADFDTWDAANLNGTEVKTPDMLAGEYAREALKRGLAIERKLGVNPFKFGMVGATDSHTGLSTAQEDNFFGKHSGVEPEPHRWEHVVIEAPDPALTIYGWKQAAGGLGAVWATENTRAAIFDAMMRKETYATTGSRMTVRFFGGYDFTEADTLTRLPADAGYARGVPMGGDLGTAPEGGAPSFLVAAMKDPLSGNLDRIQIVKGWIDAEDETHEKVYNVVWSGDRVPDEAGKLPDVGNTVDVASASWTNSIGAPELIGVWKDPEFDATQPAFYYARVIEIPTPRWTAYEAKRFNVKMSDDVPMTTTERAYTSPIWYSPM</sequence>
<dbReference type="Pfam" id="PF12228">
    <property type="entry name" value="DUF3604"/>
    <property type="match status" value="1"/>
</dbReference>
<proteinExistence type="predicted"/>
<organism evidence="2">
    <name type="scientific">Alloyangia sp. H15</name>
    <dbReference type="NCBI Taxonomy" id="3029062"/>
    <lineage>
        <taxon>Bacteria</taxon>
        <taxon>Pseudomonadati</taxon>
        <taxon>Pseudomonadota</taxon>
        <taxon>Alphaproteobacteria</taxon>
        <taxon>Rhodobacterales</taxon>
        <taxon>Roseobacteraceae</taxon>
        <taxon>Alloyangia</taxon>
    </lineage>
</organism>
<dbReference type="EMBL" id="CP123385">
    <property type="protein sequence ID" value="XCC96158.1"/>
    <property type="molecule type" value="Genomic_DNA"/>
</dbReference>
<accession>A0AAU8AMJ4</accession>
<name>A0AAU8AMJ4_9RHOB</name>
<reference evidence="2" key="1">
    <citation type="submission" date="2023-02" db="EMBL/GenBank/DDBJ databases">
        <title>Description and genomic characterization of Salipiger bruguierae sp. nov., isolated from the sediment of mangrove plant Bruguiera sexangula.</title>
        <authorList>
            <person name="Long M."/>
        </authorList>
    </citation>
    <scope>NUCLEOTIDE SEQUENCE</scope>
    <source>
        <strain evidence="2">H15</strain>
    </source>
</reference>